<feature type="signal peptide" evidence="1">
    <location>
        <begin position="1"/>
        <end position="23"/>
    </location>
</feature>
<protein>
    <recommendedName>
        <fullName evidence="4">DUF4352 domain-containing protein</fullName>
    </recommendedName>
</protein>
<evidence type="ECO:0008006" key="4">
    <source>
        <dbReference type="Google" id="ProtNLM"/>
    </source>
</evidence>
<dbReference type="RefSeq" id="WP_121252389.1">
    <property type="nucleotide sequence ID" value="NZ_RBIL01000001.1"/>
</dbReference>
<proteinExistence type="predicted"/>
<dbReference type="Proteomes" id="UP000278962">
    <property type="component" value="Unassembled WGS sequence"/>
</dbReference>
<keyword evidence="3" id="KW-1185">Reference proteome</keyword>
<reference evidence="2 3" key="1">
    <citation type="submission" date="2018-10" db="EMBL/GenBank/DDBJ databases">
        <title>Genomic Encyclopedia of Archaeal and Bacterial Type Strains, Phase II (KMG-II): from individual species to whole genera.</title>
        <authorList>
            <person name="Goeker M."/>
        </authorList>
    </citation>
    <scope>NUCLEOTIDE SEQUENCE [LARGE SCALE GENOMIC DNA]</scope>
    <source>
        <strain evidence="2 3">DSM 14954</strain>
    </source>
</reference>
<evidence type="ECO:0000256" key="1">
    <source>
        <dbReference type="SAM" id="SignalP"/>
    </source>
</evidence>
<dbReference type="OrthoDB" id="5242406at2"/>
<dbReference type="PROSITE" id="PS51257">
    <property type="entry name" value="PROKAR_LIPOPROTEIN"/>
    <property type="match status" value="1"/>
</dbReference>
<feature type="chain" id="PRO_5025048666" description="DUF4352 domain-containing protein" evidence="1">
    <location>
        <begin position="24"/>
        <end position="179"/>
    </location>
</feature>
<evidence type="ECO:0000313" key="3">
    <source>
        <dbReference type="Proteomes" id="UP000278962"/>
    </source>
</evidence>
<sequence>MRRLLALAAVVALGLSGCGDKHAYNHEAETEGEYVDVGNLVYQVQMSRFLNPGDREDREYLQGLPANTPPLEAGEEWFGVWMRVKNYSNDTIDPATDITILDTEENRYQPIPLENVFAYNPGPLGADQVLPLPDTAAASGPIQGSLILYRLKEESISNRPLTLHIEKPGAEGSEISLDL</sequence>
<gene>
    <name evidence="2" type="ORF">C8N24_3753</name>
</gene>
<accession>A0A660LFJ2</accession>
<dbReference type="EMBL" id="RBIL01000001">
    <property type="protein sequence ID" value="RKQ93878.1"/>
    <property type="molecule type" value="Genomic_DNA"/>
</dbReference>
<dbReference type="AlphaFoldDB" id="A0A660LFJ2"/>
<evidence type="ECO:0000313" key="2">
    <source>
        <dbReference type="EMBL" id="RKQ93878.1"/>
    </source>
</evidence>
<organism evidence="2 3">
    <name type="scientific">Solirubrobacter pauli</name>
    <dbReference type="NCBI Taxonomy" id="166793"/>
    <lineage>
        <taxon>Bacteria</taxon>
        <taxon>Bacillati</taxon>
        <taxon>Actinomycetota</taxon>
        <taxon>Thermoleophilia</taxon>
        <taxon>Solirubrobacterales</taxon>
        <taxon>Solirubrobacteraceae</taxon>
        <taxon>Solirubrobacter</taxon>
    </lineage>
</organism>
<comment type="caution">
    <text evidence="2">The sequence shown here is derived from an EMBL/GenBank/DDBJ whole genome shotgun (WGS) entry which is preliminary data.</text>
</comment>
<keyword evidence="1" id="KW-0732">Signal</keyword>
<name>A0A660LFJ2_9ACTN</name>